<dbReference type="CDD" id="cd20612">
    <property type="entry name" value="CYP_LDS-like_C"/>
    <property type="match status" value="1"/>
</dbReference>
<evidence type="ECO:0000256" key="2">
    <source>
        <dbReference type="RuleBase" id="RU000461"/>
    </source>
</evidence>
<dbReference type="Proteomes" id="UP001589610">
    <property type="component" value="Unassembled WGS sequence"/>
</dbReference>
<keyword evidence="2" id="KW-0408">Iron</keyword>
<evidence type="ECO:0000313" key="4">
    <source>
        <dbReference type="EMBL" id="MFB9679608.1"/>
    </source>
</evidence>
<evidence type="ECO:0000256" key="1">
    <source>
        <dbReference type="ARBA" id="ARBA00010617"/>
    </source>
</evidence>
<feature type="compositionally biased region" description="Low complexity" evidence="3">
    <location>
        <begin position="415"/>
        <end position="425"/>
    </location>
</feature>
<feature type="region of interest" description="Disordered" evidence="3">
    <location>
        <begin position="398"/>
        <end position="425"/>
    </location>
</feature>
<dbReference type="InterPro" id="IPR017972">
    <property type="entry name" value="Cyt_P450_CS"/>
</dbReference>
<keyword evidence="2" id="KW-0349">Heme</keyword>
<dbReference type="RefSeq" id="WP_386160978.1">
    <property type="nucleotide sequence ID" value="NZ_JBHMBS010000017.1"/>
</dbReference>
<dbReference type="Gene3D" id="1.10.630.10">
    <property type="entry name" value="Cytochrome P450"/>
    <property type="match status" value="1"/>
</dbReference>
<dbReference type="InterPro" id="IPR001128">
    <property type="entry name" value="Cyt_P450"/>
</dbReference>
<keyword evidence="2" id="KW-0479">Metal-binding</keyword>
<accession>A0ABV5TPT7</accession>
<dbReference type="SUPFAM" id="SSF48264">
    <property type="entry name" value="Cytochrome P450"/>
    <property type="match status" value="1"/>
</dbReference>
<dbReference type="PANTHER" id="PTHR46696:SF1">
    <property type="entry name" value="CYTOCHROME P450 YJIB-RELATED"/>
    <property type="match status" value="1"/>
</dbReference>
<dbReference type="PRINTS" id="PR00359">
    <property type="entry name" value="BP450"/>
</dbReference>
<dbReference type="Pfam" id="PF00067">
    <property type="entry name" value="p450"/>
    <property type="match status" value="1"/>
</dbReference>
<sequence length="425" mass="46716">MSFLDRYESAAEDRRPALVVSWIRTEWREFFAELRERRPIMHTPLLTLVTRFADVTEVLSRERVFTVRLYAPRMDPFLGGGFMLSQDDTPLHWAERGLMQSVLPVQDVPRVRRMAAAFADEALDRARPRGRVEAVAELARHVQLRVCREYFGMAGIGLDELSAWSRAAQTDIFGNLHGDPAVHAASLDAGARLRDRLHDLIDDRRARLGCGGAVPDDVLTRLLRGRPPEEVAFGDRRVLANLAGLLVGSVENTAQAVAGAVRELLSRDDAGRAAVAAAAEADPARFDAHAWEALRFAPPNRMIFRLCESDHVLAAGTPRATLIPAGTLVFACVSSAMFDADAVPEPDAFRADRPSHTGLHFGYGPHLCLGRHLGTAIVPEVVRRVLLRPGVRPLPRAEAGIRFGDPPSPAPPLTRPAHPRQAASW</sequence>
<dbReference type="PANTHER" id="PTHR46696">
    <property type="entry name" value="P450, PUTATIVE (EUROFUNG)-RELATED"/>
    <property type="match status" value="1"/>
</dbReference>
<dbReference type="InterPro" id="IPR002397">
    <property type="entry name" value="Cyt_P450_B"/>
</dbReference>
<gene>
    <name evidence="4" type="ORF">ACFFRH_29345</name>
</gene>
<reference evidence="4 5" key="1">
    <citation type="submission" date="2024-09" db="EMBL/GenBank/DDBJ databases">
        <authorList>
            <person name="Sun Q."/>
            <person name="Mori K."/>
        </authorList>
    </citation>
    <scope>NUCLEOTIDE SEQUENCE [LARGE SCALE GENOMIC DNA]</scope>
    <source>
        <strain evidence="4 5">JCM 3028</strain>
    </source>
</reference>
<comment type="similarity">
    <text evidence="1 2">Belongs to the cytochrome P450 family.</text>
</comment>
<proteinExistence type="inferred from homology"/>
<keyword evidence="2" id="KW-0560">Oxidoreductase</keyword>
<keyword evidence="2" id="KW-0503">Monooxygenase</keyword>
<comment type="caution">
    <text evidence="4">The sequence shown here is derived from an EMBL/GenBank/DDBJ whole genome shotgun (WGS) entry which is preliminary data.</text>
</comment>
<dbReference type="PROSITE" id="PS00086">
    <property type="entry name" value="CYTOCHROME_P450"/>
    <property type="match status" value="1"/>
</dbReference>
<name>A0ABV5TPT7_9ACTN</name>
<dbReference type="InterPro" id="IPR036396">
    <property type="entry name" value="Cyt_P450_sf"/>
</dbReference>
<keyword evidence="5" id="KW-1185">Reference proteome</keyword>
<organism evidence="4 5">
    <name type="scientific">Streptosporangium vulgare</name>
    <dbReference type="NCBI Taxonomy" id="46190"/>
    <lineage>
        <taxon>Bacteria</taxon>
        <taxon>Bacillati</taxon>
        <taxon>Actinomycetota</taxon>
        <taxon>Actinomycetes</taxon>
        <taxon>Streptosporangiales</taxon>
        <taxon>Streptosporangiaceae</taxon>
        <taxon>Streptosporangium</taxon>
    </lineage>
</organism>
<evidence type="ECO:0000313" key="5">
    <source>
        <dbReference type="Proteomes" id="UP001589610"/>
    </source>
</evidence>
<dbReference type="EMBL" id="JBHMBS010000017">
    <property type="protein sequence ID" value="MFB9679608.1"/>
    <property type="molecule type" value="Genomic_DNA"/>
</dbReference>
<protein>
    <submittedName>
        <fullName evidence="4">Cytochrome P450</fullName>
    </submittedName>
</protein>
<evidence type="ECO:0000256" key="3">
    <source>
        <dbReference type="SAM" id="MobiDB-lite"/>
    </source>
</evidence>